<dbReference type="GO" id="GO:0052689">
    <property type="term" value="F:carboxylic ester hydrolase activity"/>
    <property type="evidence" value="ECO:0007669"/>
    <property type="project" value="UniProtKB-KW"/>
</dbReference>
<keyword evidence="7" id="KW-1185">Reference proteome</keyword>
<dbReference type="KEGG" id="orp:MOP44_09905"/>
<reference evidence="6" key="1">
    <citation type="submission" date="2021-04" db="EMBL/GenBank/DDBJ databases">
        <title>Phylogenetic analysis of Acidobacteriaceae.</title>
        <authorList>
            <person name="Qiu L."/>
            <person name="Zhang Q."/>
        </authorList>
    </citation>
    <scope>NUCLEOTIDE SEQUENCE</scope>
    <source>
        <strain evidence="6">DSM 25168</strain>
    </source>
</reference>
<evidence type="ECO:0000256" key="1">
    <source>
        <dbReference type="ARBA" id="ARBA00022487"/>
    </source>
</evidence>
<evidence type="ECO:0000256" key="3">
    <source>
        <dbReference type="ARBA" id="ARBA00022801"/>
    </source>
</evidence>
<feature type="region of interest" description="Disordered" evidence="4">
    <location>
        <begin position="41"/>
        <end position="63"/>
    </location>
</feature>
<keyword evidence="2" id="KW-0732">Signal</keyword>
<sequence>MPLTFFAQSKAPCPPPPASRPAPVKLTAEQDRARMLELLGLREDQMRRPPATDPKSPNAANYDEAKANVYPNLPDALKMKNGQSVTTADRWWKQRRPEIVADYEREILGRAPENLPQVTWEVVSEKPENWRGIDVITKRLVGHVDNSSYPQITVNIDLILYTPAHSGGPVPVLMEMAFARDWERALARPFVVPPPPGTPGHWGVDGYEALKRGWGFAVLNPVSFQSDDGDGLTQGIIGLMNKGQPRGLNDWGTLRAWAWGASRALDYLGSDAAVNAKEVGLVGHSRFGKAVLVTMAYDPRFAIAYSSSSGEGGAKLYRHIYGEQMSNLASASLYHWFCGNFLRYGGPLTPADLPVDNHELIALSAPRPVFIGGGSNDGDGYAIQGGDAWADPKGMFLAEVAATPVYKLLGGNGLGTAEFPAVGTTIANGDLAWRQHQFGHTPAPNWPAFLDFAAKYLHTPAGEKVLAQAQ</sequence>
<evidence type="ECO:0000259" key="5">
    <source>
        <dbReference type="Pfam" id="PF22244"/>
    </source>
</evidence>
<dbReference type="EMBL" id="CP093313">
    <property type="protein sequence ID" value="UWZ86241.1"/>
    <property type="molecule type" value="Genomic_DNA"/>
</dbReference>
<dbReference type="InterPro" id="IPR029058">
    <property type="entry name" value="AB_hydrolase_fold"/>
</dbReference>
<dbReference type="Pfam" id="PF22244">
    <property type="entry name" value="GCE_fung"/>
    <property type="match status" value="1"/>
</dbReference>
<accession>A0A9J7BUI2</accession>
<keyword evidence="1" id="KW-0719">Serine esterase</keyword>
<dbReference type="SUPFAM" id="SSF53474">
    <property type="entry name" value="alpha/beta-Hydrolases"/>
    <property type="match status" value="1"/>
</dbReference>
<gene>
    <name evidence="6" type="ORF">MOP44_09905</name>
</gene>
<name>A0A9J7BUI2_9BACT</name>
<keyword evidence="3" id="KW-0378">Hydrolase</keyword>
<evidence type="ECO:0000256" key="4">
    <source>
        <dbReference type="SAM" id="MobiDB-lite"/>
    </source>
</evidence>
<proteinExistence type="predicted"/>
<feature type="domain" description="4-O-methyl-glucuronoyl methylesterase-like" evidence="5">
    <location>
        <begin position="250"/>
        <end position="410"/>
    </location>
</feature>
<evidence type="ECO:0000256" key="2">
    <source>
        <dbReference type="ARBA" id="ARBA00022729"/>
    </source>
</evidence>
<evidence type="ECO:0000313" key="6">
    <source>
        <dbReference type="EMBL" id="UWZ86241.1"/>
    </source>
</evidence>
<evidence type="ECO:0000313" key="7">
    <source>
        <dbReference type="Proteomes" id="UP001059380"/>
    </source>
</evidence>
<dbReference type="RefSeq" id="WP_260795885.1">
    <property type="nucleotide sequence ID" value="NZ_CP093313.1"/>
</dbReference>
<organism evidence="6 7">
    <name type="scientific">Occallatibacter riparius</name>
    <dbReference type="NCBI Taxonomy" id="1002689"/>
    <lineage>
        <taxon>Bacteria</taxon>
        <taxon>Pseudomonadati</taxon>
        <taxon>Acidobacteriota</taxon>
        <taxon>Terriglobia</taxon>
        <taxon>Terriglobales</taxon>
        <taxon>Acidobacteriaceae</taxon>
        <taxon>Occallatibacter</taxon>
    </lineage>
</organism>
<dbReference type="Proteomes" id="UP001059380">
    <property type="component" value="Chromosome"/>
</dbReference>
<dbReference type="Gene3D" id="3.40.50.1820">
    <property type="entry name" value="alpha/beta hydrolase"/>
    <property type="match status" value="1"/>
</dbReference>
<feature type="region of interest" description="Disordered" evidence="4">
    <location>
        <begin position="1"/>
        <end position="24"/>
    </location>
</feature>
<protein>
    <submittedName>
        <fullName evidence="6">Acetylxylan esterase</fullName>
    </submittedName>
</protein>
<dbReference type="AlphaFoldDB" id="A0A9J7BUI2"/>
<dbReference type="InterPro" id="IPR054579">
    <property type="entry name" value="GCE-like_dom"/>
</dbReference>